<evidence type="ECO:0000259" key="3">
    <source>
        <dbReference type="PROSITE" id="PS51186"/>
    </source>
</evidence>
<feature type="domain" description="N-acetyltransferase" evidence="3">
    <location>
        <begin position="4"/>
        <end position="173"/>
    </location>
</feature>
<dbReference type="Pfam" id="PF00583">
    <property type="entry name" value="Acetyltransf_1"/>
    <property type="match status" value="1"/>
</dbReference>
<protein>
    <submittedName>
        <fullName evidence="4">GNAT family N-acetyltransferase</fullName>
    </submittedName>
</protein>
<name>A0A3N0WUQ7_9FLAO</name>
<dbReference type="GO" id="GO:0016747">
    <property type="term" value="F:acyltransferase activity, transferring groups other than amino-acyl groups"/>
    <property type="evidence" value="ECO:0007669"/>
    <property type="project" value="InterPro"/>
</dbReference>
<dbReference type="EMBL" id="RJUG01000003">
    <property type="protein sequence ID" value="ROI08812.1"/>
    <property type="molecule type" value="Genomic_DNA"/>
</dbReference>
<dbReference type="PANTHER" id="PTHR42919:SF8">
    <property type="entry name" value="N-ALPHA-ACETYLTRANSFERASE 50"/>
    <property type="match status" value="1"/>
</dbReference>
<dbReference type="Proteomes" id="UP000270224">
    <property type="component" value="Unassembled WGS sequence"/>
</dbReference>
<dbReference type="CDD" id="cd04301">
    <property type="entry name" value="NAT_SF"/>
    <property type="match status" value="1"/>
</dbReference>
<dbReference type="SUPFAM" id="SSF55729">
    <property type="entry name" value="Acyl-CoA N-acyltransferases (Nat)"/>
    <property type="match status" value="1"/>
</dbReference>
<proteinExistence type="predicted"/>
<dbReference type="InterPro" id="IPR051556">
    <property type="entry name" value="N-term/lysine_N-AcTrnsfr"/>
</dbReference>
<dbReference type="InterPro" id="IPR016181">
    <property type="entry name" value="Acyl_CoA_acyltransferase"/>
</dbReference>
<gene>
    <name evidence="4" type="ORF">EGI11_05120</name>
</gene>
<keyword evidence="1 4" id="KW-0808">Transferase</keyword>
<comment type="caution">
    <text evidence="4">The sequence shown here is derived from an EMBL/GenBank/DDBJ whole genome shotgun (WGS) entry which is preliminary data.</text>
</comment>
<evidence type="ECO:0000313" key="5">
    <source>
        <dbReference type="Proteomes" id="UP000270224"/>
    </source>
</evidence>
<reference evidence="5" key="1">
    <citation type="submission" date="2018-11" db="EMBL/GenBank/DDBJ databases">
        <title>Proposal to divide the Flavobacteriaceae and reorganize its genera based on Amino Acid Identity values calculated from whole genome sequences.</title>
        <authorList>
            <person name="Nicholson A.C."/>
            <person name="Gulvik C.A."/>
            <person name="Whitney A.M."/>
            <person name="Humrighouse B.W."/>
            <person name="Bell M."/>
            <person name="Holmes B."/>
            <person name="Steigerwalt A."/>
            <person name="Villarma A."/>
            <person name="Sheth M."/>
            <person name="Batra D."/>
            <person name="Pryor J."/>
            <person name="Bernardet J.-F."/>
            <person name="Hugo C."/>
            <person name="Kampfer P."/>
            <person name="Newman J."/>
            <person name="Mcquiston J.R."/>
        </authorList>
    </citation>
    <scope>NUCLEOTIDE SEQUENCE [LARGE SCALE GENOMIC DNA]</scope>
    <source>
        <strain evidence="5">H3056</strain>
    </source>
</reference>
<dbReference type="RefSeq" id="WP_123265401.1">
    <property type="nucleotide sequence ID" value="NZ_RJUG01000003.1"/>
</dbReference>
<dbReference type="InterPro" id="IPR000182">
    <property type="entry name" value="GNAT_dom"/>
</dbReference>
<dbReference type="Gene3D" id="3.40.630.30">
    <property type="match status" value="1"/>
</dbReference>
<reference evidence="5" key="2">
    <citation type="submission" date="2018-11" db="EMBL/GenBank/DDBJ databases">
        <title>Proposal to divide the Flavobacteriaceae and reorganize its genera based on Amino Acid Identity values calculated from whole genome sequences.</title>
        <authorList>
            <person name="Nicholson A.C."/>
            <person name="Gulvik C.A."/>
            <person name="Whitney A.M."/>
            <person name="Humrighouse B.W."/>
            <person name="Bell M."/>
            <person name="Holmens B."/>
            <person name="Steigerwalt A."/>
            <person name="Villarma A."/>
            <person name="Sheth M."/>
            <person name="Batra D."/>
            <person name="Pryor J."/>
            <person name="Bernardet J.-F."/>
            <person name="Hugo C."/>
            <person name="Kampfer P."/>
            <person name="Newman J."/>
            <person name="Mcquiston J.R."/>
        </authorList>
    </citation>
    <scope>NUCLEOTIDE SEQUENCE [LARGE SCALE GENOMIC DNA]</scope>
    <source>
        <strain evidence="5">H3056</strain>
    </source>
</reference>
<evidence type="ECO:0000313" key="4">
    <source>
        <dbReference type="EMBL" id="ROI08812.1"/>
    </source>
</evidence>
<evidence type="ECO:0000256" key="2">
    <source>
        <dbReference type="ARBA" id="ARBA00023315"/>
    </source>
</evidence>
<dbReference type="OrthoDB" id="7205533at2"/>
<evidence type="ECO:0000256" key="1">
    <source>
        <dbReference type="ARBA" id="ARBA00022679"/>
    </source>
</evidence>
<dbReference type="PANTHER" id="PTHR42919">
    <property type="entry name" value="N-ALPHA-ACETYLTRANSFERASE"/>
    <property type="match status" value="1"/>
</dbReference>
<keyword evidence="2" id="KW-0012">Acyltransferase</keyword>
<sequence length="173" mass="20104">MPEITLKKVTLENLPELQLLSRQTFHETFADSNLPEDMQKYLTESLSTERLTNELSQENSSFYFALDNHKILGYIKLNFGNAQTELQHENSLEIERIYVLKDFLGKKIGQILLDYAIAIAKQKNCDFVWLGVWEKNLRAINFYLKNGFTEFGHHSFLLGTDNQNDILMKLPIS</sequence>
<dbReference type="PROSITE" id="PS51186">
    <property type="entry name" value="GNAT"/>
    <property type="match status" value="1"/>
</dbReference>
<dbReference type="AlphaFoldDB" id="A0A3N0WUQ7"/>
<accession>A0A3N0WUQ7</accession>
<organism evidence="4 5">
    <name type="scientific">Kaistella daneshvariae</name>
    <dbReference type="NCBI Taxonomy" id="2487074"/>
    <lineage>
        <taxon>Bacteria</taxon>
        <taxon>Pseudomonadati</taxon>
        <taxon>Bacteroidota</taxon>
        <taxon>Flavobacteriia</taxon>
        <taxon>Flavobacteriales</taxon>
        <taxon>Weeksellaceae</taxon>
        <taxon>Chryseobacterium group</taxon>
        <taxon>Kaistella</taxon>
    </lineage>
</organism>